<evidence type="ECO:0000256" key="8">
    <source>
        <dbReference type="ARBA" id="ARBA00023295"/>
    </source>
</evidence>
<evidence type="ECO:0000256" key="2">
    <source>
        <dbReference type="ARBA" id="ARBA00001913"/>
    </source>
</evidence>
<dbReference type="GO" id="GO:0009341">
    <property type="term" value="C:beta-galactosidase complex"/>
    <property type="evidence" value="ECO:0007669"/>
    <property type="project" value="InterPro"/>
</dbReference>
<dbReference type="Pfam" id="PF02929">
    <property type="entry name" value="Bgal_small_N"/>
    <property type="match status" value="1"/>
</dbReference>
<feature type="domain" description="Glycoside hydrolase family 2 immunoglobulin-like beta-sandwich" evidence="10">
    <location>
        <begin position="226"/>
        <end position="302"/>
    </location>
</feature>
<comment type="caution">
    <text evidence="14">The sequence shown here is derived from an EMBL/GenBank/DDBJ whole genome shotgun (WGS) entry which is preliminary data.</text>
</comment>
<dbReference type="InterPro" id="IPR008979">
    <property type="entry name" value="Galactose-bd-like_sf"/>
</dbReference>
<dbReference type="InterPro" id="IPR006104">
    <property type="entry name" value="Glyco_hydro_2_N"/>
</dbReference>
<evidence type="ECO:0000256" key="7">
    <source>
        <dbReference type="ARBA" id="ARBA00022837"/>
    </source>
</evidence>
<dbReference type="Gene3D" id="2.60.120.260">
    <property type="entry name" value="Galactose-binding domain-like"/>
    <property type="match status" value="1"/>
</dbReference>
<name>A0A4S2FMI7_9BACT</name>
<accession>A0A4S2FMI7</accession>
<dbReference type="EMBL" id="SRYJ01000021">
    <property type="protein sequence ID" value="TGY70178.1"/>
    <property type="molecule type" value="Genomic_DNA"/>
</dbReference>
<dbReference type="Gene3D" id="2.70.98.10">
    <property type="match status" value="1"/>
</dbReference>
<dbReference type="PANTHER" id="PTHR46323:SF2">
    <property type="entry name" value="BETA-GALACTOSIDASE"/>
    <property type="match status" value="1"/>
</dbReference>
<dbReference type="InterPro" id="IPR014718">
    <property type="entry name" value="GH-type_carb-bd"/>
</dbReference>
<dbReference type="Pfam" id="PF00703">
    <property type="entry name" value="Glyco_hydro_2"/>
    <property type="match status" value="1"/>
</dbReference>
<dbReference type="InterPro" id="IPR006102">
    <property type="entry name" value="Ig-like_GH2"/>
</dbReference>
<dbReference type="AlphaFoldDB" id="A0A4S2FMI7"/>
<comment type="subunit">
    <text evidence="4">Monomer.</text>
</comment>
<dbReference type="InterPro" id="IPR050347">
    <property type="entry name" value="Bact_Beta-galactosidase"/>
</dbReference>
<comment type="cofactor">
    <cofactor evidence="2">
        <name>Ca(2+)</name>
        <dbReference type="ChEBI" id="CHEBI:29108"/>
    </cofactor>
</comment>
<evidence type="ECO:0000256" key="1">
    <source>
        <dbReference type="ARBA" id="ARBA00001412"/>
    </source>
</evidence>
<feature type="domain" description="Beta galactosidase small chain/" evidence="13">
    <location>
        <begin position="753"/>
        <end position="866"/>
    </location>
</feature>
<dbReference type="Pfam" id="PF02836">
    <property type="entry name" value="Glyco_hydro_2_C"/>
    <property type="match status" value="1"/>
</dbReference>
<evidence type="ECO:0000259" key="10">
    <source>
        <dbReference type="Pfam" id="PF00703"/>
    </source>
</evidence>
<dbReference type="SUPFAM" id="SSF51445">
    <property type="entry name" value="(Trans)glycosidases"/>
    <property type="match status" value="1"/>
</dbReference>
<dbReference type="InterPro" id="IPR013783">
    <property type="entry name" value="Ig-like_fold"/>
</dbReference>
<evidence type="ECO:0000256" key="4">
    <source>
        <dbReference type="ARBA" id="ARBA00011245"/>
    </source>
</evidence>
<keyword evidence="9" id="KW-0732">Signal</keyword>
<dbReference type="PANTHER" id="PTHR46323">
    <property type="entry name" value="BETA-GALACTOSIDASE"/>
    <property type="match status" value="1"/>
</dbReference>
<dbReference type="GO" id="GO:0030246">
    <property type="term" value="F:carbohydrate binding"/>
    <property type="evidence" value="ECO:0007669"/>
    <property type="project" value="InterPro"/>
</dbReference>
<dbReference type="SUPFAM" id="SSF74650">
    <property type="entry name" value="Galactose mutarotase-like"/>
    <property type="match status" value="1"/>
</dbReference>
<evidence type="ECO:0000259" key="13">
    <source>
        <dbReference type="Pfam" id="PF02929"/>
    </source>
</evidence>
<evidence type="ECO:0000256" key="9">
    <source>
        <dbReference type="SAM" id="SignalP"/>
    </source>
</evidence>
<gene>
    <name evidence="14" type="ORF">E5339_10640</name>
</gene>
<evidence type="ECO:0000313" key="15">
    <source>
        <dbReference type="Proteomes" id="UP000310760"/>
    </source>
</evidence>
<feature type="domain" description="Glycosyl hydrolases family 2 sugar binding" evidence="12">
    <location>
        <begin position="49"/>
        <end position="200"/>
    </location>
</feature>
<dbReference type="Proteomes" id="UP000310760">
    <property type="component" value="Unassembled WGS sequence"/>
</dbReference>
<dbReference type="SUPFAM" id="SSF49303">
    <property type="entry name" value="beta-Galactosidase/glucuronidase domain"/>
    <property type="match status" value="1"/>
</dbReference>
<dbReference type="Gene3D" id="3.20.20.80">
    <property type="entry name" value="Glycosidases"/>
    <property type="match status" value="1"/>
</dbReference>
<dbReference type="RefSeq" id="WP_135951615.1">
    <property type="nucleotide sequence ID" value="NZ_CAOOJZ010000007.1"/>
</dbReference>
<dbReference type="GO" id="GO:0005990">
    <property type="term" value="P:lactose catabolic process"/>
    <property type="evidence" value="ECO:0007669"/>
    <property type="project" value="TreeGrafter"/>
</dbReference>
<dbReference type="InterPro" id="IPR004199">
    <property type="entry name" value="B-gal_small/dom_5"/>
</dbReference>
<keyword evidence="8" id="KW-0326">Glycosidase</keyword>
<sequence>MKKIIGLFIVLLCFCTAKAQQTEVRYLSGTGPDHTVKWDFWCSSGMNSQKWSKIDVPSCWEQQGFGGYTYGRYYIYKEREKEKQYDAYREHDFCDEYGIYRHRFDVPDTWKGKQISIVFEGVMTDAEVKINDVIAGPVHQGSFYRFSYDITDKLKFGKKNSMEVTVKKQSADKSVNAAERRADWWLFGGIYRPVYLTAKPRTQIEHIAVDARADGTLRTDVYLKNISKGQQVELSLISCDSQLPIGRQVCGLSTEKKQTLTTHWNNIKRWDPEHPNLYRLTMRLLSTTGDVVHEITERIGFRTIEFRPEDGIYLNGTRLLVKGTNRHCFDPETGRTISRELSLKDALLIKQMNMNAVRSHYPPDTHFLEACDSIGLLYLNELCGWQNSYSTEIAEKLLPEMMFRDVNHPCIFIWANGNEGGWNAAVDNRFADYDPQKRHVIHPWADFNGLDTRHYPNGTDNMYRLERGHKVFMMTEFLHGLYDRGQGAGLKGLWSKFKANPLFAGGFLWAYVDEAVRRTDTGQMDTYGPNAPDGIVGANREKEGSFYTVREVWSPIQIHPLKITSSFKGDFYVTNDYLFSNLSECRMKWKVMRLPVPQVADSPVCLAEGGVLLPAVQPGEKGTAHFDLPEKFFNGDVLELEAYNATGDTVCNWTFPIKNNRKYFAEYRHLQPAATTAASYQTDNNRVTLMANGVAATFNKANGNLVEVKNGGRIIPLSDGPLPVGMKMLFCSANLKMQGDTAIYTVKYKGAADSIVWRMAPDGLLGMDALVLNYRAKNKFDGAYFDRPVHNFGFSFSFPEKNVSGMRWLGKGPYRVWKNRIEGTNYGIWQKDYNNTVTGEYYHPLIYPEFKGYHADLYWATLQSKTTPMTVYSETDGIFFRVFTPEEQRDRESRGISVKEYPAGDISFLFEIPAVNSQGTEGEASYIKINKGDEGFRMKLWFDFRNWIR</sequence>
<dbReference type="InterPro" id="IPR006103">
    <property type="entry name" value="Glyco_hydro_2_cat"/>
</dbReference>
<feature type="chain" id="PRO_5020788216" description="beta-galactosidase" evidence="9">
    <location>
        <begin position="20"/>
        <end position="949"/>
    </location>
</feature>
<dbReference type="Pfam" id="PF02837">
    <property type="entry name" value="Glyco_hydro_2_N"/>
    <property type="match status" value="1"/>
</dbReference>
<protein>
    <recommendedName>
        <fullName evidence="5">beta-galactosidase</fullName>
        <ecNumber evidence="5">3.2.1.23</ecNumber>
    </recommendedName>
</protein>
<dbReference type="GO" id="GO:0004565">
    <property type="term" value="F:beta-galactosidase activity"/>
    <property type="evidence" value="ECO:0007669"/>
    <property type="project" value="UniProtKB-EC"/>
</dbReference>
<keyword evidence="7" id="KW-0106">Calcium</keyword>
<evidence type="ECO:0000256" key="6">
    <source>
        <dbReference type="ARBA" id="ARBA00022801"/>
    </source>
</evidence>
<keyword evidence="6" id="KW-0378">Hydrolase</keyword>
<dbReference type="EC" id="3.2.1.23" evidence="5"/>
<dbReference type="SUPFAM" id="SSF49785">
    <property type="entry name" value="Galactose-binding domain-like"/>
    <property type="match status" value="1"/>
</dbReference>
<comment type="similarity">
    <text evidence="3">Belongs to the glycosyl hydrolase 2 family.</text>
</comment>
<comment type="catalytic activity">
    <reaction evidence="1">
        <text>Hydrolysis of terminal non-reducing beta-D-galactose residues in beta-D-galactosides.</text>
        <dbReference type="EC" id="3.2.1.23"/>
    </reaction>
</comment>
<dbReference type="InterPro" id="IPR036156">
    <property type="entry name" value="Beta-gal/glucu_dom_sf"/>
</dbReference>
<dbReference type="InterPro" id="IPR011013">
    <property type="entry name" value="Gal_mutarotase_sf_dom"/>
</dbReference>
<feature type="domain" description="Glycoside hydrolase family 2 catalytic" evidence="11">
    <location>
        <begin position="311"/>
        <end position="435"/>
    </location>
</feature>
<dbReference type="Gene3D" id="2.60.40.10">
    <property type="entry name" value="Immunoglobulins"/>
    <property type="match status" value="1"/>
</dbReference>
<reference evidence="14 15" key="1">
    <citation type="submission" date="2019-04" db="EMBL/GenBank/DDBJ databases">
        <title>Microbes associate with the intestines of laboratory mice.</title>
        <authorList>
            <person name="Navarre W."/>
            <person name="Wong E."/>
            <person name="Huang K."/>
            <person name="Tropini C."/>
            <person name="Ng K."/>
            <person name="Yu B."/>
        </authorList>
    </citation>
    <scope>NUCLEOTIDE SEQUENCE [LARGE SCALE GENOMIC DNA]</scope>
    <source>
        <strain evidence="14 15">NM22_B1</strain>
    </source>
</reference>
<evidence type="ECO:0000313" key="14">
    <source>
        <dbReference type="EMBL" id="TGY70178.1"/>
    </source>
</evidence>
<dbReference type="InterPro" id="IPR017853">
    <property type="entry name" value="GH"/>
</dbReference>
<feature type="signal peptide" evidence="9">
    <location>
        <begin position="1"/>
        <end position="19"/>
    </location>
</feature>
<evidence type="ECO:0000256" key="5">
    <source>
        <dbReference type="ARBA" id="ARBA00012756"/>
    </source>
</evidence>
<proteinExistence type="inferred from homology"/>
<evidence type="ECO:0000259" key="12">
    <source>
        <dbReference type="Pfam" id="PF02837"/>
    </source>
</evidence>
<evidence type="ECO:0000256" key="3">
    <source>
        <dbReference type="ARBA" id="ARBA00007401"/>
    </source>
</evidence>
<evidence type="ECO:0000259" key="11">
    <source>
        <dbReference type="Pfam" id="PF02836"/>
    </source>
</evidence>
<organism evidence="14 15">
    <name type="scientific">Phocaeicola sartorii</name>
    <dbReference type="NCBI Taxonomy" id="671267"/>
    <lineage>
        <taxon>Bacteria</taxon>
        <taxon>Pseudomonadati</taxon>
        <taxon>Bacteroidota</taxon>
        <taxon>Bacteroidia</taxon>
        <taxon>Bacteroidales</taxon>
        <taxon>Bacteroidaceae</taxon>
        <taxon>Phocaeicola</taxon>
    </lineage>
</organism>